<keyword evidence="1" id="KW-0175">Coiled coil</keyword>
<dbReference type="PANTHER" id="PTHR23161:SF2">
    <property type="entry name" value="PROTEIN CIP2A"/>
    <property type="match status" value="1"/>
</dbReference>
<dbReference type="AlphaFoldDB" id="A0A8J2RMU0"/>
<gene>
    <name evidence="2" type="ORF">DGAL_LOCUS4535</name>
</gene>
<evidence type="ECO:0000313" key="2">
    <source>
        <dbReference type="EMBL" id="CAH0102146.1"/>
    </source>
</evidence>
<protein>
    <submittedName>
        <fullName evidence="2">Uncharacterized protein</fullName>
    </submittedName>
</protein>
<accession>A0A8J2RMU0</accession>
<dbReference type="EMBL" id="CAKKLH010000074">
    <property type="protein sequence ID" value="CAH0102146.1"/>
    <property type="molecule type" value="Genomic_DNA"/>
</dbReference>
<dbReference type="Proteomes" id="UP000789390">
    <property type="component" value="Unassembled WGS sequence"/>
</dbReference>
<sequence>MSTKNRLIQSFITLVPDYIRSKCERHESEIQRVFQVICCMENLSLFDTSQGIITEFFINVRELLRTCDNKSNLGWKGIYLVKHLSSNSSICELLCQLQFVPVLSQYLQVQLESEKAVLLLSVLEMLTDGIIIERSGYWLSNTLKYLANAILEKSDYTLPHLLAILSNLCFENYVVVNELQMANRSEELLQFLVQIQTNNDLVIIYSSQVVFSCMAMGSVNERMLTDYLKTVLDMLPKSLKNNNIQLIKRCCCILLWMTRDHLILDLLKASPFQKLLRSSLEDLVALLTSSQHTTDAVNYMFFFTTKLLRTQLIVDKEFTEAFIPALIPLLNNAAFNENLLELLADLINITPNLSLNEQSFERLIVNQLNDFKDPACKKSCKILGHLYKMQPSNNRIALMLEPETFSKIVSIFTDFGEEVDQKNADLSLIANPAVSLHSPESRIIVVQCLTIFGDIAFREREQLPIYSDLLAKPNVQQCLASAIVLSDCQIKQDALALIGTVGFNRESLAGLSYAMDQLYSRRGSATNDKEQLVNRSILNVTMSPEQIKKLDKITQNMKHDKFWEKMNKCDVVEMLELQIARREREELRLLHDLDSYKQEVDSLKINILQIGAENDRIMAMLLSKAQLIESKESENRGLSRRVEKMTETQRDNQLEWKRERDRLQREKNKFEVAQTEVTNKIQSQLDAAMKQIRNLSQKSEDIEEELKKSQKSCDALKLTCEKKSKELDKLSHEFQEIRINSDNLGKMVREKEKEIEEKDREIISLNQAMKKSEMLREDLETRLIESEKSCQETKKKLIKLEKIQEFIYDLSSGKNKLFEDASK</sequence>
<evidence type="ECO:0000313" key="3">
    <source>
        <dbReference type="Proteomes" id="UP000789390"/>
    </source>
</evidence>
<dbReference type="PANTHER" id="PTHR23161">
    <property type="entry name" value="PROTEIN CIP2A"/>
    <property type="match status" value="1"/>
</dbReference>
<dbReference type="InterPro" id="IPR042510">
    <property type="entry name" value="CIP2A"/>
</dbReference>
<organism evidence="2 3">
    <name type="scientific">Daphnia galeata</name>
    <dbReference type="NCBI Taxonomy" id="27404"/>
    <lineage>
        <taxon>Eukaryota</taxon>
        <taxon>Metazoa</taxon>
        <taxon>Ecdysozoa</taxon>
        <taxon>Arthropoda</taxon>
        <taxon>Crustacea</taxon>
        <taxon>Branchiopoda</taxon>
        <taxon>Diplostraca</taxon>
        <taxon>Cladocera</taxon>
        <taxon>Anomopoda</taxon>
        <taxon>Daphniidae</taxon>
        <taxon>Daphnia</taxon>
    </lineage>
</organism>
<evidence type="ECO:0000256" key="1">
    <source>
        <dbReference type="SAM" id="Coils"/>
    </source>
</evidence>
<reference evidence="2" key="1">
    <citation type="submission" date="2021-11" db="EMBL/GenBank/DDBJ databases">
        <authorList>
            <person name="Schell T."/>
        </authorList>
    </citation>
    <scope>NUCLEOTIDE SEQUENCE</scope>
    <source>
        <strain evidence="2">M5</strain>
    </source>
</reference>
<dbReference type="OrthoDB" id="73401at2759"/>
<dbReference type="InterPro" id="IPR016024">
    <property type="entry name" value="ARM-type_fold"/>
</dbReference>
<proteinExistence type="predicted"/>
<feature type="coiled-coil region" evidence="1">
    <location>
        <begin position="593"/>
        <end position="796"/>
    </location>
</feature>
<comment type="caution">
    <text evidence="2">The sequence shown here is derived from an EMBL/GenBank/DDBJ whole genome shotgun (WGS) entry which is preliminary data.</text>
</comment>
<name>A0A8J2RMU0_9CRUS</name>
<keyword evidence="3" id="KW-1185">Reference proteome</keyword>
<dbReference type="SUPFAM" id="SSF48371">
    <property type="entry name" value="ARM repeat"/>
    <property type="match status" value="1"/>
</dbReference>